<name>A0A5C4SWV0_9BACL</name>
<dbReference type="SMART" id="SM00487">
    <property type="entry name" value="DEXDc"/>
    <property type="match status" value="1"/>
</dbReference>
<organism evidence="11 12">
    <name type="scientific">Paenibacillus hemerocallicola</name>
    <dbReference type="NCBI Taxonomy" id="1172614"/>
    <lineage>
        <taxon>Bacteria</taxon>
        <taxon>Bacillati</taxon>
        <taxon>Bacillota</taxon>
        <taxon>Bacilli</taxon>
        <taxon>Bacillales</taxon>
        <taxon>Paenibacillaceae</taxon>
        <taxon>Paenibacillus</taxon>
    </lineage>
</organism>
<evidence type="ECO:0000256" key="5">
    <source>
        <dbReference type="ARBA" id="ARBA00038437"/>
    </source>
</evidence>
<dbReference type="CDD" id="cd18787">
    <property type="entry name" value="SF2_C_DEAD"/>
    <property type="match status" value="1"/>
</dbReference>
<reference evidence="11 12" key="1">
    <citation type="submission" date="2019-05" db="EMBL/GenBank/DDBJ databases">
        <title>We sequenced the genome of Paenibacillus hemerocallicola KCTC 33185 for further insight into its adaptation and study the phylogeny of Paenibacillus.</title>
        <authorList>
            <person name="Narsing Rao M.P."/>
        </authorList>
    </citation>
    <scope>NUCLEOTIDE SEQUENCE [LARGE SCALE GENOMIC DNA]</scope>
    <source>
        <strain evidence="11 12">KCTC 33185</strain>
    </source>
</reference>
<evidence type="ECO:0000259" key="9">
    <source>
        <dbReference type="PROSITE" id="PS51194"/>
    </source>
</evidence>
<dbReference type="InterPro" id="IPR014001">
    <property type="entry name" value="Helicase_ATP-bd"/>
</dbReference>
<keyword evidence="4" id="KW-0067">ATP-binding</keyword>
<protein>
    <submittedName>
        <fullName evidence="11">DEAD/DEAH box helicase</fullName>
    </submittedName>
</protein>
<dbReference type="RefSeq" id="WP_139607199.1">
    <property type="nucleotide sequence ID" value="NZ_VDCQ01000088.1"/>
</dbReference>
<comment type="caution">
    <text evidence="11">The sequence shown here is derived from an EMBL/GenBank/DDBJ whole genome shotgun (WGS) entry which is preliminary data.</text>
</comment>
<feature type="compositionally biased region" description="Basic and acidic residues" evidence="7">
    <location>
        <begin position="469"/>
        <end position="493"/>
    </location>
</feature>
<feature type="domain" description="DEAD-box RNA helicase Q" evidence="10">
    <location>
        <begin position="3"/>
        <end position="31"/>
    </location>
</feature>
<feature type="compositionally biased region" description="Basic and acidic residues" evidence="7">
    <location>
        <begin position="501"/>
        <end position="510"/>
    </location>
</feature>
<proteinExistence type="inferred from homology"/>
<dbReference type="AlphaFoldDB" id="A0A5C4SWV0"/>
<dbReference type="Pfam" id="PF00271">
    <property type="entry name" value="Helicase_C"/>
    <property type="match status" value="1"/>
</dbReference>
<dbReference type="PROSITE" id="PS51195">
    <property type="entry name" value="Q_MOTIF"/>
    <property type="match status" value="1"/>
</dbReference>
<dbReference type="InterPro" id="IPR044742">
    <property type="entry name" value="DEAD/DEAH_RhlB"/>
</dbReference>
<dbReference type="EMBL" id="VDCQ01000088">
    <property type="protein sequence ID" value="TNJ60015.1"/>
    <property type="molecule type" value="Genomic_DNA"/>
</dbReference>
<feature type="short sequence motif" description="Q motif" evidence="6">
    <location>
        <begin position="3"/>
        <end position="31"/>
    </location>
</feature>
<dbReference type="InterPro" id="IPR014014">
    <property type="entry name" value="RNA_helicase_DEAD_Q_motif"/>
</dbReference>
<feature type="domain" description="Helicase C-terminal" evidence="9">
    <location>
        <begin position="215"/>
        <end position="380"/>
    </location>
</feature>
<keyword evidence="3 11" id="KW-0347">Helicase</keyword>
<dbReference type="GO" id="GO:0005829">
    <property type="term" value="C:cytosol"/>
    <property type="evidence" value="ECO:0007669"/>
    <property type="project" value="TreeGrafter"/>
</dbReference>
<dbReference type="SMART" id="SM00490">
    <property type="entry name" value="HELICc"/>
    <property type="match status" value="1"/>
</dbReference>
<accession>A0A5C4SWV0</accession>
<evidence type="ECO:0000313" key="11">
    <source>
        <dbReference type="EMBL" id="TNJ60015.1"/>
    </source>
</evidence>
<dbReference type="CDD" id="cd00268">
    <property type="entry name" value="DEADc"/>
    <property type="match status" value="1"/>
</dbReference>
<dbReference type="InterPro" id="IPR027417">
    <property type="entry name" value="P-loop_NTPase"/>
</dbReference>
<dbReference type="GO" id="GO:0003676">
    <property type="term" value="F:nucleic acid binding"/>
    <property type="evidence" value="ECO:0007669"/>
    <property type="project" value="InterPro"/>
</dbReference>
<dbReference type="PROSITE" id="PS51194">
    <property type="entry name" value="HELICASE_CTER"/>
    <property type="match status" value="1"/>
</dbReference>
<feature type="domain" description="Helicase ATP-binding" evidence="8">
    <location>
        <begin position="34"/>
        <end position="204"/>
    </location>
</feature>
<keyword evidence="2" id="KW-0378">Hydrolase</keyword>
<evidence type="ECO:0000256" key="3">
    <source>
        <dbReference type="ARBA" id="ARBA00022806"/>
    </source>
</evidence>
<dbReference type="InterPro" id="IPR001650">
    <property type="entry name" value="Helicase_C-like"/>
</dbReference>
<gene>
    <name evidence="11" type="ORF">FE784_36645</name>
</gene>
<dbReference type="OrthoDB" id="9805696at2"/>
<dbReference type="Gene3D" id="3.40.50.300">
    <property type="entry name" value="P-loop containing nucleotide triphosphate hydrolases"/>
    <property type="match status" value="2"/>
</dbReference>
<evidence type="ECO:0000259" key="8">
    <source>
        <dbReference type="PROSITE" id="PS51192"/>
    </source>
</evidence>
<dbReference type="InterPro" id="IPR011545">
    <property type="entry name" value="DEAD/DEAH_box_helicase_dom"/>
</dbReference>
<feature type="compositionally biased region" description="Basic and acidic residues" evidence="7">
    <location>
        <begin position="543"/>
        <end position="555"/>
    </location>
</feature>
<feature type="region of interest" description="Disordered" evidence="7">
    <location>
        <begin position="367"/>
        <end position="584"/>
    </location>
</feature>
<dbReference type="GO" id="GO:0016787">
    <property type="term" value="F:hydrolase activity"/>
    <property type="evidence" value="ECO:0007669"/>
    <property type="project" value="UniProtKB-KW"/>
</dbReference>
<evidence type="ECO:0000313" key="12">
    <source>
        <dbReference type="Proteomes" id="UP000307943"/>
    </source>
</evidence>
<dbReference type="PANTHER" id="PTHR47959:SF1">
    <property type="entry name" value="ATP-DEPENDENT RNA HELICASE DBPA"/>
    <property type="match status" value="1"/>
</dbReference>
<evidence type="ECO:0000256" key="1">
    <source>
        <dbReference type="ARBA" id="ARBA00022741"/>
    </source>
</evidence>
<dbReference type="GO" id="GO:0003724">
    <property type="term" value="F:RNA helicase activity"/>
    <property type="evidence" value="ECO:0007669"/>
    <property type="project" value="InterPro"/>
</dbReference>
<dbReference type="PROSITE" id="PS51192">
    <property type="entry name" value="HELICASE_ATP_BIND_1"/>
    <property type="match status" value="1"/>
</dbReference>
<keyword evidence="12" id="KW-1185">Reference proteome</keyword>
<dbReference type="Proteomes" id="UP000307943">
    <property type="component" value="Unassembled WGS sequence"/>
</dbReference>
<dbReference type="PANTHER" id="PTHR47959">
    <property type="entry name" value="ATP-DEPENDENT RNA HELICASE RHLE-RELATED"/>
    <property type="match status" value="1"/>
</dbReference>
<sequence length="584" mass="63078">MEPTFSSLGIGAGLCDALRRGGLSAPTPVQQKTIPFALSGKDVIVQAQTGTGKTLAFLLPLLEKSAPRNEFVRVLILTPTRELAIQIASEARKLADAVGSTVMSVYGGQDVIAQAHKLGGSPDIVIATPGRLLDHIRRGTIDLSRLSALVLDEADQMLHMGFLPEVEEVIRQTPDDRQTMLFSATFPESVRVLSERYMKRPQDIRVQGKRITLDEIRQYVVETTDRQKKDTLVKLLMQNPPFLAVIFCRTKIRAKKLAESLASDGLSVDELHGDLTQAKREAVMRRFRNAQLQLLVATDVAARGLDVDGVTHVYNYDIPQDPESYIHRIGRTGRAGQQGTAVTLVAPKDIGELKEIERAIGSVLERKAVQGAQTNEDGRRPAAAKPSSGAGHEREGKRWQGRSPSARANVGGLAGKSGGTRRSTAGVPARTEDQPARTRRSGSEPATNPREQKGGSRKGRTEFAANPGNRRDGNKPGGRRDAAADQAGSRREAVNPGSRPEAVKTGERRNSAKPGKRSAASDSGQWFNAKPGRSADSAAYPAKRPDNAKPGRRGESASFGSSRKDTRLSASRPGSRSGRTGRRK</sequence>
<evidence type="ECO:0000256" key="6">
    <source>
        <dbReference type="PROSITE-ProRule" id="PRU00552"/>
    </source>
</evidence>
<dbReference type="InterPro" id="IPR050079">
    <property type="entry name" value="DEAD_box_RNA_helicase"/>
</dbReference>
<evidence type="ECO:0000256" key="7">
    <source>
        <dbReference type="SAM" id="MobiDB-lite"/>
    </source>
</evidence>
<comment type="similarity">
    <text evidence="5">Belongs to the DEAD box helicase family.</text>
</comment>
<keyword evidence="1" id="KW-0547">Nucleotide-binding</keyword>
<feature type="compositionally biased region" description="Low complexity" evidence="7">
    <location>
        <begin position="568"/>
        <end position="578"/>
    </location>
</feature>
<evidence type="ECO:0000256" key="2">
    <source>
        <dbReference type="ARBA" id="ARBA00022801"/>
    </source>
</evidence>
<dbReference type="SUPFAM" id="SSF52540">
    <property type="entry name" value="P-loop containing nucleoside triphosphate hydrolases"/>
    <property type="match status" value="1"/>
</dbReference>
<evidence type="ECO:0000256" key="4">
    <source>
        <dbReference type="ARBA" id="ARBA00022840"/>
    </source>
</evidence>
<dbReference type="Pfam" id="PF00270">
    <property type="entry name" value="DEAD"/>
    <property type="match status" value="1"/>
</dbReference>
<dbReference type="GO" id="GO:0005524">
    <property type="term" value="F:ATP binding"/>
    <property type="evidence" value="ECO:0007669"/>
    <property type="project" value="UniProtKB-KW"/>
</dbReference>
<evidence type="ECO:0000259" key="10">
    <source>
        <dbReference type="PROSITE" id="PS51195"/>
    </source>
</evidence>